<sequence length="99" mass="10612">MVASILIAALLTFLLRYIPVKLSSRISPDGTMAQVAAHMPLGIMVILVVYTFLGAESSQQAIRLGIGAVVALLLEIRYGNTLLSFVAGMVAFSVTVFWI</sequence>
<feature type="transmembrane region" description="Helical" evidence="1">
    <location>
        <begin position="82"/>
        <end position="98"/>
    </location>
</feature>
<keyword evidence="1" id="KW-1133">Transmembrane helix</keyword>
<dbReference type="GeneID" id="300553445"/>
<name>A0A0A2DKR5_9CORY</name>
<accession>A0A0A2DKR5</accession>
<feature type="transmembrane region" description="Helical" evidence="1">
    <location>
        <begin position="33"/>
        <end position="53"/>
    </location>
</feature>
<dbReference type="AlphaFoldDB" id="A0A0A2DKR5"/>
<keyword evidence="1" id="KW-0472">Membrane</keyword>
<evidence type="ECO:0000313" key="2">
    <source>
        <dbReference type="EMBL" id="KGM18504.1"/>
    </source>
</evidence>
<organism evidence="2 3">
    <name type="scientific">Corynebacterium auriscanis</name>
    <dbReference type="NCBI Taxonomy" id="99807"/>
    <lineage>
        <taxon>Bacteria</taxon>
        <taxon>Bacillati</taxon>
        <taxon>Actinomycetota</taxon>
        <taxon>Actinomycetes</taxon>
        <taxon>Mycobacteriales</taxon>
        <taxon>Corynebacteriaceae</taxon>
        <taxon>Corynebacterium</taxon>
    </lineage>
</organism>
<dbReference type="InterPro" id="IPR008407">
    <property type="entry name" value="Brnchd-chn_aa_trnsp_AzlD"/>
</dbReference>
<proteinExistence type="predicted"/>
<evidence type="ECO:0000256" key="1">
    <source>
        <dbReference type="SAM" id="Phobius"/>
    </source>
</evidence>
<dbReference type="RefSeq" id="WP_035114819.1">
    <property type="nucleotide sequence ID" value="NZ_CP047046.1"/>
</dbReference>
<comment type="caution">
    <text evidence="2">The sequence shown here is derived from an EMBL/GenBank/DDBJ whole genome shotgun (WGS) entry which is preliminary data.</text>
</comment>
<protein>
    <submittedName>
        <fullName evidence="2">Uncharacterized protein</fullName>
    </submittedName>
</protein>
<keyword evidence="3" id="KW-1185">Reference proteome</keyword>
<keyword evidence="1" id="KW-0812">Transmembrane</keyword>
<reference evidence="2 3" key="1">
    <citation type="submission" date="2014-10" db="EMBL/GenBank/DDBJ databases">
        <title>Whole Genome sequence of Corynebacterium auriscanis strain CIP 106629.</title>
        <authorList>
            <person name="Hassan S.S."/>
            <person name="Jamal S.B."/>
            <person name="Tiwari S."/>
            <person name="Oliveira L.D.C."/>
            <person name="Souza F."/>
            <person name="Mariano D.C."/>
            <person name="Almeida S."/>
            <person name="Dorella F."/>
            <person name="Pereira F."/>
            <person name="Carvalho A."/>
            <person name="Leal C.A."/>
            <person name="Soares S.D.C."/>
            <person name="Figueiredo H.C."/>
            <person name="Silva A."/>
            <person name="Azevedo V.A."/>
        </authorList>
    </citation>
    <scope>NUCLEOTIDE SEQUENCE [LARGE SCALE GENOMIC DNA]</scope>
    <source>
        <strain evidence="2 3">CIP 106629</strain>
    </source>
</reference>
<dbReference type="Proteomes" id="UP000030145">
    <property type="component" value="Unassembled WGS sequence"/>
</dbReference>
<gene>
    <name evidence="2" type="ORF">MA47_07220</name>
</gene>
<evidence type="ECO:0000313" key="3">
    <source>
        <dbReference type="Proteomes" id="UP000030145"/>
    </source>
</evidence>
<dbReference type="Pfam" id="PF05437">
    <property type="entry name" value="AzlD"/>
    <property type="match status" value="1"/>
</dbReference>
<dbReference type="EMBL" id="JRVJ01000011">
    <property type="protein sequence ID" value="KGM18504.1"/>
    <property type="molecule type" value="Genomic_DNA"/>
</dbReference>